<evidence type="ECO:0000313" key="2">
    <source>
        <dbReference type="Proteomes" id="UP000245802"/>
    </source>
</evidence>
<dbReference type="CDD" id="cd09176">
    <property type="entry name" value="PLDc_unchar6"/>
    <property type="match status" value="1"/>
</dbReference>
<dbReference type="AlphaFoldDB" id="A0A2Z3GZJ3"/>
<dbReference type="OrthoDB" id="369674at2"/>
<sequence length="617" mass="66577">MLGPHDRRLLLDALRPPEGYSLDFAVGTTYSLDLVALLTAPLAFTMFDWQDAEGRPSADPLATLEALRRYSDRIAVFCQAGQTLVPKQHRVLFGYLENSVFEVAARGPVTSFHPKVWALRFVAADGAVCYRVLCLSRNLTFDRSWDTALVLEGELGGRKNAIAANHPLGDFFAALPGMSKLPLPAETAERVQLCAAELRRVPFVPPDGFDEISFWPLGIEGRTSWPFGNWYSRVLVVSPFLSPPLLERVTEITDDAILVSRIDSLQELGAGALDGFTAVHALNPSAEVEEARAEAFEEEEEAPSGAPTSGLHAKLYIAEHGWNASVFTGSANATSAAFGGNVEFLVQLVGRKSRVGIDIFLKRTDGGLSFADLLQPFTPGMDATVVDAEQKSLDELAETVRREISGLALVADVSSAAGAELFDVALRTESGTLSPFVSGAEVRAWPITLPEHTAVATSGGTTLATYHALSFAALTSFFAFRVIAKSSGKTACLRFVLNVPLSGAPSDRKERILKGLLSTPEQVLRFLMFLLSEFGAEGGPLESAADEFELGSGPFQWGAGGVPLFESLMKALDQSPTKLDQVAKLVEDLRAAGEGLLPAGFDEIWLPVWQARQRMHP</sequence>
<evidence type="ECO:0000313" key="1">
    <source>
        <dbReference type="EMBL" id="AWM39183.1"/>
    </source>
</evidence>
<evidence type="ECO:0008006" key="3">
    <source>
        <dbReference type="Google" id="ProtNLM"/>
    </source>
</evidence>
<reference evidence="1 2" key="1">
    <citation type="submission" date="2018-01" db="EMBL/GenBank/DDBJ databases">
        <title>G. obscuriglobus.</title>
        <authorList>
            <person name="Franke J."/>
            <person name="Blomberg W."/>
            <person name="Selmecki A."/>
        </authorList>
    </citation>
    <scope>NUCLEOTIDE SEQUENCE [LARGE SCALE GENOMIC DNA]</scope>
    <source>
        <strain evidence="1 2">DSM 5831</strain>
    </source>
</reference>
<gene>
    <name evidence="1" type="ORF">C1280_20790</name>
</gene>
<dbReference type="EMBL" id="CP025958">
    <property type="protein sequence ID" value="AWM39183.1"/>
    <property type="molecule type" value="Genomic_DNA"/>
</dbReference>
<dbReference type="Proteomes" id="UP000245802">
    <property type="component" value="Chromosome"/>
</dbReference>
<keyword evidence="2" id="KW-1185">Reference proteome</keyword>
<dbReference type="Gene3D" id="3.30.870.10">
    <property type="entry name" value="Endonuclease Chain A"/>
    <property type="match status" value="1"/>
</dbReference>
<name>A0A2Z3GZJ3_9BACT</name>
<accession>A0A2Z3GZJ3</accession>
<dbReference type="KEGG" id="gog:C1280_20790"/>
<dbReference type="RefSeq" id="WP_010040957.1">
    <property type="nucleotide sequence ID" value="NZ_CP025958.1"/>
</dbReference>
<organism evidence="1 2">
    <name type="scientific">Gemmata obscuriglobus</name>
    <dbReference type="NCBI Taxonomy" id="114"/>
    <lineage>
        <taxon>Bacteria</taxon>
        <taxon>Pseudomonadati</taxon>
        <taxon>Planctomycetota</taxon>
        <taxon>Planctomycetia</taxon>
        <taxon>Gemmatales</taxon>
        <taxon>Gemmataceae</taxon>
        <taxon>Gemmata</taxon>
    </lineage>
</organism>
<protein>
    <recommendedName>
        <fullName evidence="3">PLD phosphodiesterase domain-containing protein</fullName>
    </recommendedName>
</protein>
<proteinExistence type="predicted"/>
<dbReference type="InterPro" id="IPR059166">
    <property type="entry name" value="PLD-like_cat"/>
</dbReference>